<evidence type="ECO:0008006" key="3">
    <source>
        <dbReference type="Google" id="ProtNLM"/>
    </source>
</evidence>
<comment type="caution">
    <text evidence="1">The sequence shown here is derived from an EMBL/GenBank/DDBJ whole genome shotgun (WGS) entry which is preliminary data.</text>
</comment>
<organism evidence="1 2">
    <name type="scientific">Gordonia tangerina</name>
    <dbReference type="NCBI Taxonomy" id="2911060"/>
    <lineage>
        <taxon>Bacteria</taxon>
        <taxon>Bacillati</taxon>
        <taxon>Actinomycetota</taxon>
        <taxon>Actinomycetes</taxon>
        <taxon>Mycobacteriales</taxon>
        <taxon>Gordoniaceae</taxon>
        <taxon>Gordonia</taxon>
    </lineage>
</organism>
<gene>
    <name evidence="1" type="ORF">L1892_21330</name>
</gene>
<dbReference type="RefSeq" id="WP_235725782.1">
    <property type="nucleotide sequence ID" value="NZ_JAKGCU010000028.1"/>
</dbReference>
<sequence length="139" mass="15441">MSARALGTVVQVEDEASLRYLKFAALAALTEFKRRDKQPPPVLTELYHAAAEAYSSVAESGHEDGPEPLVVQPLSPEELIGSAEAATILGVTQRQIRRLSSTLDGEQLANGAWVFRRDTVEDYRQERRDARRPRRQPAA</sequence>
<evidence type="ECO:0000313" key="1">
    <source>
        <dbReference type="EMBL" id="MCF3940919.1"/>
    </source>
</evidence>
<dbReference type="EMBL" id="JAKGCU010000028">
    <property type="protein sequence ID" value="MCF3940919.1"/>
    <property type="molecule type" value="Genomic_DNA"/>
</dbReference>
<name>A0ABS9DRP5_9ACTN</name>
<evidence type="ECO:0000313" key="2">
    <source>
        <dbReference type="Proteomes" id="UP001108089"/>
    </source>
</evidence>
<reference evidence="1" key="1">
    <citation type="submission" date="2022-01" db="EMBL/GenBank/DDBJ databases">
        <title>Gordonia xiamenensis sp. nov., isolated from surface seawater in Xiamen.</title>
        <authorList>
            <person name="He Y.F."/>
        </authorList>
    </citation>
    <scope>NUCLEOTIDE SEQUENCE</scope>
    <source>
        <strain evidence="1">GW1C4-4</strain>
    </source>
</reference>
<dbReference type="Proteomes" id="UP001108089">
    <property type="component" value="Unassembled WGS sequence"/>
</dbReference>
<protein>
    <recommendedName>
        <fullName evidence="3">Helix-turn-helix domain-containing protein</fullName>
    </recommendedName>
</protein>
<proteinExistence type="predicted"/>
<accession>A0ABS9DRP5</accession>
<keyword evidence="2" id="KW-1185">Reference proteome</keyword>